<keyword evidence="7" id="KW-1185">Reference proteome</keyword>
<dbReference type="Pfam" id="PF00884">
    <property type="entry name" value="Sulfatase"/>
    <property type="match status" value="1"/>
</dbReference>
<organism evidence="6 7">
    <name type="scientific">Geodia barretti</name>
    <name type="common">Barrett's horny sponge</name>
    <dbReference type="NCBI Taxonomy" id="519541"/>
    <lineage>
        <taxon>Eukaryota</taxon>
        <taxon>Metazoa</taxon>
        <taxon>Porifera</taxon>
        <taxon>Demospongiae</taxon>
        <taxon>Heteroscleromorpha</taxon>
        <taxon>Tetractinellida</taxon>
        <taxon>Astrophorina</taxon>
        <taxon>Geodiidae</taxon>
        <taxon>Geodia</taxon>
    </lineage>
</organism>
<reference evidence="6" key="1">
    <citation type="submission" date="2023-03" db="EMBL/GenBank/DDBJ databases">
        <authorList>
            <person name="Steffen K."/>
            <person name="Cardenas P."/>
        </authorList>
    </citation>
    <scope>NUCLEOTIDE SEQUENCE</scope>
</reference>
<evidence type="ECO:0000313" key="7">
    <source>
        <dbReference type="Proteomes" id="UP001174909"/>
    </source>
</evidence>
<dbReference type="Proteomes" id="UP001174909">
    <property type="component" value="Unassembled WGS sequence"/>
</dbReference>
<evidence type="ECO:0000256" key="1">
    <source>
        <dbReference type="ARBA" id="ARBA00001913"/>
    </source>
</evidence>
<dbReference type="PANTHER" id="PTHR42693">
    <property type="entry name" value="ARYLSULFATASE FAMILY MEMBER"/>
    <property type="match status" value="1"/>
</dbReference>
<dbReference type="AlphaFoldDB" id="A0AA35WDD5"/>
<dbReference type="InterPro" id="IPR050738">
    <property type="entry name" value="Sulfatase"/>
</dbReference>
<feature type="signal peptide" evidence="4">
    <location>
        <begin position="1"/>
        <end position="19"/>
    </location>
</feature>
<dbReference type="InterPro" id="IPR000917">
    <property type="entry name" value="Sulfatase_N"/>
</dbReference>
<dbReference type="Gene3D" id="3.40.720.10">
    <property type="entry name" value="Alkaline Phosphatase, subunit A"/>
    <property type="match status" value="1"/>
</dbReference>
<keyword evidence="4" id="KW-0732">Signal</keyword>
<feature type="chain" id="PRO_5041311189" evidence="4">
    <location>
        <begin position="20"/>
        <end position="523"/>
    </location>
</feature>
<sequence length="523" mass="58197">MLLQPLIVLGLLLARGGVCAPPNVLFILADDMGLWAARTYGNPEIYTPNIDKLAEEGLKFNQAFCNTPVCSASRTSYFTGRLPSQHNVHDWIAGGNGCTDEGIFYTRYETAYTDVLTRNNYTCGISGKYHLGDQPVPQHSFTHWFVHQRGGGDYINPPLVQNLKCVTLDGYVTDIITDDAIEYLNNYTKSGAKRPFYLSVHYTAPHSPYTGSDGKASSMHPPDIVKLYDNATFVSCPQEPMSPYADRGWVAGGLTRQCLGNRECLKGYYAAVTAMDLNIGRMLDTLKMNNLDRTTLVVFSSDHGFNAGHHGLWGKGNAAYPLNMFDTSLRIPMIWRHLGVVQPGVEESVVQVVDVAPTLLAYAGNFSFPKNSNLAGESFLDLLLDPSKRNSRKGRTIYGEYGQARYARVNSSMKYIARLTGHIELYNLETDANETHNLVEPFSTTAEKFDAELLMYDRAMRQYFSFLEDPYVSGWDKSVTGLGQLRAVYYNKTGWPNSPPFVGLQEQGYRVCSDPRANACSVV</sequence>
<comment type="similarity">
    <text evidence="2">Belongs to the sulfatase family.</text>
</comment>
<comment type="caution">
    <text evidence="6">The sequence shown here is derived from an EMBL/GenBank/DDBJ whole genome shotgun (WGS) entry which is preliminary data.</text>
</comment>
<comment type="cofactor">
    <cofactor evidence="1">
        <name>Ca(2+)</name>
        <dbReference type="ChEBI" id="CHEBI:29108"/>
    </cofactor>
</comment>
<proteinExistence type="inferred from homology"/>
<dbReference type="SUPFAM" id="SSF53649">
    <property type="entry name" value="Alkaline phosphatase-like"/>
    <property type="match status" value="1"/>
</dbReference>
<keyword evidence="3" id="KW-0378">Hydrolase</keyword>
<dbReference type="PANTHER" id="PTHR42693:SF53">
    <property type="entry name" value="ENDO-4-O-SULFATASE"/>
    <property type="match status" value="1"/>
</dbReference>
<evidence type="ECO:0000256" key="2">
    <source>
        <dbReference type="ARBA" id="ARBA00008779"/>
    </source>
</evidence>
<gene>
    <name evidence="6" type="ORF">GBAR_LOCUS6231</name>
</gene>
<evidence type="ECO:0000256" key="4">
    <source>
        <dbReference type="SAM" id="SignalP"/>
    </source>
</evidence>
<evidence type="ECO:0000259" key="5">
    <source>
        <dbReference type="Pfam" id="PF00884"/>
    </source>
</evidence>
<dbReference type="EMBL" id="CASHTH010000934">
    <property type="protein sequence ID" value="CAI8009222.1"/>
    <property type="molecule type" value="Genomic_DNA"/>
</dbReference>
<dbReference type="GO" id="GO:0004065">
    <property type="term" value="F:arylsulfatase activity"/>
    <property type="evidence" value="ECO:0007669"/>
    <property type="project" value="TreeGrafter"/>
</dbReference>
<feature type="domain" description="Sulfatase N-terminal" evidence="5">
    <location>
        <begin position="22"/>
        <end position="364"/>
    </location>
</feature>
<evidence type="ECO:0000256" key="3">
    <source>
        <dbReference type="ARBA" id="ARBA00022801"/>
    </source>
</evidence>
<evidence type="ECO:0000313" key="6">
    <source>
        <dbReference type="EMBL" id="CAI8009222.1"/>
    </source>
</evidence>
<protein>
    <submittedName>
        <fullName evidence="6">N-acetylglucosamine-6-O-sulfatase</fullName>
    </submittedName>
</protein>
<accession>A0AA35WDD5</accession>
<dbReference type="InterPro" id="IPR017850">
    <property type="entry name" value="Alkaline_phosphatase_core_sf"/>
</dbReference>
<name>A0AA35WDD5_GEOBA</name>